<gene>
    <name evidence="3" type="ORF">S01H4_48294</name>
</gene>
<evidence type="ECO:0000259" key="2">
    <source>
        <dbReference type="Pfam" id="PF01180"/>
    </source>
</evidence>
<dbReference type="InterPro" id="IPR005720">
    <property type="entry name" value="Dihydroorotate_DH_cat"/>
</dbReference>
<dbReference type="GO" id="GO:0006210">
    <property type="term" value="P:thymine catabolic process"/>
    <property type="evidence" value="ECO:0007669"/>
    <property type="project" value="TreeGrafter"/>
</dbReference>
<name>X1D3D4_9ZZZZ</name>
<reference evidence="3" key="1">
    <citation type="journal article" date="2014" name="Front. Microbiol.">
        <title>High frequency of phylogenetically diverse reductive dehalogenase-homologous genes in deep subseafloor sedimentary metagenomes.</title>
        <authorList>
            <person name="Kawai M."/>
            <person name="Futagami T."/>
            <person name="Toyoda A."/>
            <person name="Takaki Y."/>
            <person name="Nishi S."/>
            <person name="Hori S."/>
            <person name="Arai W."/>
            <person name="Tsubouchi T."/>
            <person name="Morono Y."/>
            <person name="Uchiyama I."/>
            <person name="Ito T."/>
            <person name="Fujiyama A."/>
            <person name="Inagaki F."/>
            <person name="Takami H."/>
        </authorList>
    </citation>
    <scope>NUCLEOTIDE SEQUENCE</scope>
    <source>
        <strain evidence="3">Expedition CK06-06</strain>
    </source>
</reference>
<keyword evidence="1" id="KW-0560">Oxidoreductase</keyword>
<dbReference type="GO" id="GO:0050661">
    <property type="term" value="F:NADP binding"/>
    <property type="evidence" value="ECO:0007669"/>
    <property type="project" value="TreeGrafter"/>
</dbReference>
<evidence type="ECO:0000313" key="3">
    <source>
        <dbReference type="EMBL" id="GAG90986.1"/>
    </source>
</evidence>
<protein>
    <recommendedName>
        <fullName evidence="2">Dihydroorotate dehydrogenase catalytic domain-containing protein</fullName>
    </recommendedName>
</protein>
<accession>X1D3D4</accession>
<comment type="caution">
    <text evidence="3">The sequence shown here is derived from an EMBL/GenBank/DDBJ whole genome shotgun (WGS) entry which is preliminary data.</text>
</comment>
<dbReference type="Pfam" id="PF01180">
    <property type="entry name" value="DHO_dh"/>
    <property type="match status" value="1"/>
</dbReference>
<dbReference type="EMBL" id="BART01027209">
    <property type="protein sequence ID" value="GAG90986.1"/>
    <property type="molecule type" value="Genomic_DNA"/>
</dbReference>
<dbReference type="InterPro" id="IPR013785">
    <property type="entry name" value="Aldolase_TIM"/>
</dbReference>
<organism evidence="3">
    <name type="scientific">marine sediment metagenome</name>
    <dbReference type="NCBI Taxonomy" id="412755"/>
    <lineage>
        <taxon>unclassified sequences</taxon>
        <taxon>metagenomes</taxon>
        <taxon>ecological metagenomes</taxon>
    </lineage>
</organism>
<dbReference type="Gene3D" id="3.20.20.70">
    <property type="entry name" value="Aldolase class I"/>
    <property type="match status" value="1"/>
</dbReference>
<dbReference type="PANTHER" id="PTHR43073">
    <property type="entry name" value="DIHYDROPYRIMIDINE DEHYDROGENASE [NADP(+)]"/>
    <property type="match status" value="1"/>
</dbReference>
<dbReference type="GO" id="GO:0006212">
    <property type="term" value="P:uracil catabolic process"/>
    <property type="evidence" value="ECO:0007669"/>
    <property type="project" value="TreeGrafter"/>
</dbReference>
<dbReference type="GO" id="GO:0002058">
    <property type="term" value="F:uracil binding"/>
    <property type="evidence" value="ECO:0007669"/>
    <property type="project" value="TreeGrafter"/>
</dbReference>
<feature type="domain" description="Dihydroorotate dehydrogenase catalytic" evidence="2">
    <location>
        <begin position="4"/>
        <end position="132"/>
    </location>
</feature>
<evidence type="ECO:0000256" key="1">
    <source>
        <dbReference type="ARBA" id="ARBA00023002"/>
    </source>
</evidence>
<proteinExistence type="predicted"/>
<dbReference type="PANTHER" id="PTHR43073:SF2">
    <property type="entry name" value="DIHYDROPYRIMIDINE DEHYDROGENASE [NADP(+)]"/>
    <property type="match status" value="1"/>
</dbReference>
<dbReference type="SUPFAM" id="SSF51395">
    <property type="entry name" value="FMN-linked oxidoreductases"/>
    <property type="match status" value="1"/>
</dbReference>
<dbReference type="GO" id="GO:0017113">
    <property type="term" value="F:dihydropyrimidine dehydrogenase (NADP+) activity"/>
    <property type="evidence" value="ECO:0007669"/>
    <property type="project" value="TreeGrafter"/>
</dbReference>
<dbReference type="AlphaFoldDB" id="X1D3D4"/>
<sequence length="142" mass="16136">MSILDTNFLDIYFPNPFVLAAGPPTVNGSMVIEAFKAGWGGAVLKTISVTQTVDPSPRLHVLKTGRTRWGMLDIELISEMTIDRWEDEIDKIRDRFPERPIIASVMGGGDPHDWQEVVRRLEPHGVNAFEMNSKHNSHRWKQ</sequence>
<dbReference type="GO" id="GO:0005737">
    <property type="term" value="C:cytoplasm"/>
    <property type="evidence" value="ECO:0007669"/>
    <property type="project" value="InterPro"/>
</dbReference>